<dbReference type="AlphaFoldDB" id="A0A0D0DRD6"/>
<reference evidence="1 2" key="1">
    <citation type="submission" date="2014-04" db="EMBL/GenBank/DDBJ databases">
        <authorList>
            <consortium name="DOE Joint Genome Institute"/>
            <person name="Kuo A."/>
            <person name="Kohler A."/>
            <person name="Jargeat P."/>
            <person name="Nagy L.G."/>
            <person name="Floudas D."/>
            <person name="Copeland A."/>
            <person name="Barry K.W."/>
            <person name="Cichocki N."/>
            <person name="Veneault-Fourrey C."/>
            <person name="LaButti K."/>
            <person name="Lindquist E.A."/>
            <person name="Lipzen A."/>
            <person name="Lundell T."/>
            <person name="Morin E."/>
            <person name="Murat C."/>
            <person name="Sun H."/>
            <person name="Tunlid A."/>
            <person name="Henrissat B."/>
            <person name="Grigoriev I.V."/>
            <person name="Hibbett D.S."/>
            <person name="Martin F."/>
            <person name="Nordberg H.P."/>
            <person name="Cantor M.N."/>
            <person name="Hua S.X."/>
        </authorList>
    </citation>
    <scope>NUCLEOTIDE SEQUENCE [LARGE SCALE GENOMIC DNA]</scope>
    <source>
        <strain evidence="1 2">Ve08.2h10</strain>
    </source>
</reference>
<dbReference type="InParanoid" id="A0A0D0DRD6"/>
<proteinExistence type="predicted"/>
<accession>A0A0D0DRD6</accession>
<dbReference type="HOGENOM" id="CLU_2638769_0_0_1"/>
<name>A0A0D0DRD6_9AGAM</name>
<dbReference type="Proteomes" id="UP000054538">
    <property type="component" value="Unassembled WGS sequence"/>
</dbReference>
<organism evidence="1 2">
    <name type="scientific">Paxillus rubicundulus Ve08.2h10</name>
    <dbReference type="NCBI Taxonomy" id="930991"/>
    <lineage>
        <taxon>Eukaryota</taxon>
        <taxon>Fungi</taxon>
        <taxon>Dikarya</taxon>
        <taxon>Basidiomycota</taxon>
        <taxon>Agaricomycotina</taxon>
        <taxon>Agaricomycetes</taxon>
        <taxon>Agaricomycetidae</taxon>
        <taxon>Boletales</taxon>
        <taxon>Paxilineae</taxon>
        <taxon>Paxillaceae</taxon>
        <taxon>Paxillus</taxon>
    </lineage>
</organism>
<gene>
    <name evidence="1" type="ORF">PAXRUDRAFT_826987</name>
</gene>
<keyword evidence="2" id="KW-1185">Reference proteome</keyword>
<sequence length="77" mass="9116">MATQENIDEYKSQISVSSSPWQDARCMFTIKRHVWRGTHTQLVMYATQRERERLTAIEMITGNQLATMVRGVWTRRQ</sequence>
<protein>
    <submittedName>
        <fullName evidence="1">Uncharacterized protein</fullName>
    </submittedName>
</protein>
<evidence type="ECO:0000313" key="2">
    <source>
        <dbReference type="Proteomes" id="UP000054538"/>
    </source>
</evidence>
<evidence type="ECO:0000313" key="1">
    <source>
        <dbReference type="EMBL" id="KIK95498.1"/>
    </source>
</evidence>
<reference evidence="2" key="2">
    <citation type="submission" date="2015-01" db="EMBL/GenBank/DDBJ databases">
        <title>Evolutionary Origins and Diversification of the Mycorrhizal Mutualists.</title>
        <authorList>
            <consortium name="DOE Joint Genome Institute"/>
            <consortium name="Mycorrhizal Genomics Consortium"/>
            <person name="Kohler A."/>
            <person name="Kuo A."/>
            <person name="Nagy L.G."/>
            <person name="Floudas D."/>
            <person name="Copeland A."/>
            <person name="Barry K.W."/>
            <person name="Cichocki N."/>
            <person name="Veneault-Fourrey C."/>
            <person name="LaButti K."/>
            <person name="Lindquist E.A."/>
            <person name="Lipzen A."/>
            <person name="Lundell T."/>
            <person name="Morin E."/>
            <person name="Murat C."/>
            <person name="Riley R."/>
            <person name="Ohm R."/>
            <person name="Sun H."/>
            <person name="Tunlid A."/>
            <person name="Henrissat B."/>
            <person name="Grigoriev I.V."/>
            <person name="Hibbett D.S."/>
            <person name="Martin F."/>
        </authorList>
    </citation>
    <scope>NUCLEOTIDE SEQUENCE [LARGE SCALE GENOMIC DNA]</scope>
    <source>
        <strain evidence="2">Ve08.2h10</strain>
    </source>
</reference>
<dbReference type="EMBL" id="KN825039">
    <property type="protein sequence ID" value="KIK95498.1"/>
    <property type="molecule type" value="Genomic_DNA"/>
</dbReference>